<dbReference type="GO" id="GO:0016020">
    <property type="term" value="C:membrane"/>
    <property type="evidence" value="ECO:0007669"/>
    <property type="project" value="GOC"/>
</dbReference>
<dbReference type="Gene3D" id="3.60.21.10">
    <property type="match status" value="1"/>
</dbReference>
<evidence type="ECO:0000256" key="3">
    <source>
        <dbReference type="ARBA" id="ARBA00022723"/>
    </source>
</evidence>
<gene>
    <name evidence="8" type="ORF">FGF68_01305</name>
</gene>
<evidence type="ECO:0000313" key="9">
    <source>
        <dbReference type="Proteomes" id="UP000309544"/>
    </source>
</evidence>
<dbReference type="EMBL" id="VDCI01000001">
    <property type="protein sequence ID" value="TNJ37843.1"/>
    <property type="molecule type" value="Genomic_DNA"/>
</dbReference>
<protein>
    <submittedName>
        <fullName evidence="8">UDP-2,3-diacylglucosamine diphosphatase</fullName>
    </submittedName>
</protein>
<evidence type="ECO:0000256" key="1">
    <source>
        <dbReference type="ARBA" id="ARBA00022475"/>
    </source>
</evidence>
<evidence type="ECO:0000256" key="2">
    <source>
        <dbReference type="ARBA" id="ARBA00022519"/>
    </source>
</evidence>
<dbReference type="Proteomes" id="UP000309544">
    <property type="component" value="Unassembled WGS sequence"/>
</dbReference>
<keyword evidence="5" id="KW-0472">Membrane</keyword>
<sequence>MKSYFISDLHLGLQARIEEHEKLAHLEKLIGMAGQGSSELYLVGDILDYWMEFRHVIPRYFSSFLCLLEQLSRSGATVHWFSGNHDFALGRMFTDEYGVHCHYGMKEMQIQGKRFLIGHGDGLDKRDIGYRIFVAMVRNRFNQKLLSGLHQDFSIGLMRYLSRLSRHKKKPSGVSESDFLFQYADRLAGEKDFDYFVCGHSHMLRQERLHNGQAEYVNLGTWINGSYPCGIFSDGRFSLQEL</sequence>
<dbReference type="InterPro" id="IPR029052">
    <property type="entry name" value="Metallo-depent_PP-like"/>
</dbReference>
<dbReference type="GO" id="GO:0008758">
    <property type="term" value="F:UDP-2,3-diacylglucosamine hydrolase activity"/>
    <property type="evidence" value="ECO:0007669"/>
    <property type="project" value="TreeGrafter"/>
</dbReference>
<keyword evidence="6" id="KW-0464">Manganese</keyword>
<dbReference type="Pfam" id="PF00149">
    <property type="entry name" value="Metallophos"/>
    <property type="match status" value="1"/>
</dbReference>
<dbReference type="SUPFAM" id="SSF56300">
    <property type="entry name" value="Metallo-dependent phosphatases"/>
    <property type="match status" value="1"/>
</dbReference>
<dbReference type="AlphaFoldDB" id="A0A5C4S2X8"/>
<evidence type="ECO:0000256" key="4">
    <source>
        <dbReference type="ARBA" id="ARBA00022801"/>
    </source>
</evidence>
<evidence type="ECO:0000256" key="5">
    <source>
        <dbReference type="ARBA" id="ARBA00023136"/>
    </source>
</evidence>
<dbReference type="CDD" id="cd07398">
    <property type="entry name" value="MPP_YbbF-LpxH"/>
    <property type="match status" value="1"/>
</dbReference>
<dbReference type="PANTHER" id="PTHR34990">
    <property type="entry name" value="UDP-2,3-DIACYLGLUCOSAMINE HYDROLASE-RELATED"/>
    <property type="match status" value="1"/>
</dbReference>
<name>A0A5C4S2X8_PROVB</name>
<evidence type="ECO:0000256" key="6">
    <source>
        <dbReference type="ARBA" id="ARBA00023211"/>
    </source>
</evidence>
<dbReference type="GO" id="GO:0009245">
    <property type="term" value="P:lipid A biosynthetic process"/>
    <property type="evidence" value="ECO:0007669"/>
    <property type="project" value="TreeGrafter"/>
</dbReference>
<reference evidence="8 9" key="1">
    <citation type="submission" date="2019-05" db="EMBL/GenBank/DDBJ databases">
        <title>Draft Whole-Genome sequence of the green sulfur bacterium Prosthecochloris vibrioformis DSM 260.</title>
        <authorList>
            <person name="Meyer T.E."/>
            <person name="Kyndt J.A."/>
        </authorList>
    </citation>
    <scope>NUCLEOTIDE SEQUENCE [LARGE SCALE GENOMIC DNA]</scope>
    <source>
        <strain evidence="8 9">DSM 260</strain>
    </source>
</reference>
<keyword evidence="3" id="KW-0479">Metal-binding</keyword>
<dbReference type="PANTHER" id="PTHR34990:SF1">
    <property type="entry name" value="UDP-2,3-DIACYLGLUCOSAMINE HYDROLASE"/>
    <property type="match status" value="1"/>
</dbReference>
<dbReference type="GO" id="GO:0046872">
    <property type="term" value="F:metal ion binding"/>
    <property type="evidence" value="ECO:0007669"/>
    <property type="project" value="UniProtKB-KW"/>
</dbReference>
<evidence type="ECO:0000259" key="7">
    <source>
        <dbReference type="Pfam" id="PF00149"/>
    </source>
</evidence>
<dbReference type="InterPro" id="IPR004843">
    <property type="entry name" value="Calcineurin-like_PHP"/>
</dbReference>
<feature type="domain" description="Calcineurin-like phosphoesterase" evidence="7">
    <location>
        <begin position="1"/>
        <end position="202"/>
    </location>
</feature>
<keyword evidence="4" id="KW-0378">Hydrolase</keyword>
<proteinExistence type="predicted"/>
<keyword evidence="9" id="KW-1185">Reference proteome</keyword>
<keyword evidence="2" id="KW-0997">Cell inner membrane</keyword>
<accession>A0A5C4S2X8</accession>
<dbReference type="InterPro" id="IPR043461">
    <property type="entry name" value="LpxH-like"/>
</dbReference>
<keyword evidence="1" id="KW-1003">Cell membrane</keyword>
<dbReference type="RefSeq" id="WP_139626072.1">
    <property type="nucleotide sequence ID" value="NZ_VDCI01000001.1"/>
</dbReference>
<organism evidence="8 9">
    <name type="scientific">Prosthecochloris vibrioformis</name>
    <name type="common">Chlorobium vibrioforme</name>
    <dbReference type="NCBI Taxonomy" id="1098"/>
    <lineage>
        <taxon>Bacteria</taxon>
        <taxon>Pseudomonadati</taxon>
        <taxon>Chlorobiota</taxon>
        <taxon>Chlorobiia</taxon>
        <taxon>Chlorobiales</taxon>
        <taxon>Chlorobiaceae</taxon>
        <taxon>Prosthecochloris</taxon>
    </lineage>
</organism>
<evidence type="ECO:0000313" key="8">
    <source>
        <dbReference type="EMBL" id="TNJ37843.1"/>
    </source>
</evidence>
<comment type="caution">
    <text evidence="8">The sequence shown here is derived from an EMBL/GenBank/DDBJ whole genome shotgun (WGS) entry which is preliminary data.</text>
</comment>